<dbReference type="AlphaFoldDB" id="K0JTT4"/>
<keyword evidence="2" id="KW-1185">Reference proteome</keyword>
<dbReference type="STRING" id="1179773.BN6_20190"/>
<dbReference type="EMBL" id="HE804045">
    <property type="protein sequence ID" value="CCH29341.1"/>
    <property type="molecule type" value="Genomic_DNA"/>
</dbReference>
<evidence type="ECO:0000313" key="1">
    <source>
        <dbReference type="EMBL" id="CCH29341.1"/>
    </source>
</evidence>
<proteinExistence type="predicted"/>
<evidence type="ECO:0000313" key="2">
    <source>
        <dbReference type="Proteomes" id="UP000006281"/>
    </source>
</evidence>
<dbReference type="HOGENOM" id="CLU_1668138_0_0_11"/>
<accession>K0JTT4</accession>
<dbReference type="KEGG" id="sesp:BN6_20190"/>
<protein>
    <submittedName>
        <fullName evidence="1">Uncharacterized protein</fullName>
    </submittedName>
</protein>
<gene>
    <name evidence="1" type="ordered locus">BN6_20190</name>
</gene>
<name>K0JTT4_SACES</name>
<dbReference type="Proteomes" id="UP000006281">
    <property type="component" value="Chromosome"/>
</dbReference>
<reference evidence="1 2" key="1">
    <citation type="journal article" date="2012" name="BMC Genomics">
        <title>Complete genome sequence of Saccharothrix espanaensis DSM 44229T and comparison to the other completely sequenced Pseudonocardiaceae.</title>
        <authorList>
            <person name="Strobel T."/>
            <person name="Al-Dilaimi A."/>
            <person name="Blom J."/>
            <person name="Gessner A."/>
            <person name="Kalinowski J."/>
            <person name="Luzhetska M."/>
            <person name="Puhler A."/>
            <person name="Szczepanowski R."/>
            <person name="Bechthold A."/>
            <person name="Ruckert C."/>
        </authorList>
    </citation>
    <scope>NUCLEOTIDE SEQUENCE [LARGE SCALE GENOMIC DNA]</scope>
    <source>
        <strain evidence="2">ATCC 51144 / DSM 44229 / JCM 9112 / NBRC 15066 / NRRL 15764</strain>
    </source>
</reference>
<sequence>MLSGTISSPWCPQRWDLRPSEDCNCDCNGRCAKTLLQRWSLLARIATPALLYEGVTNEVPRTSLNLATNGSDTRHLMFDRWLGCAAWVPPWCCFRLVGFRVFGPSTFVICGLRPTLDHAPSTEVVVSMTSGTWSARLGRGTAVSVDAVVAVGGLCRVG</sequence>
<organism evidence="1 2">
    <name type="scientific">Saccharothrix espanaensis (strain ATCC 51144 / DSM 44229 / JCM 9112 / NBRC 15066 / NRRL 15764)</name>
    <dbReference type="NCBI Taxonomy" id="1179773"/>
    <lineage>
        <taxon>Bacteria</taxon>
        <taxon>Bacillati</taxon>
        <taxon>Actinomycetota</taxon>
        <taxon>Actinomycetes</taxon>
        <taxon>Pseudonocardiales</taxon>
        <taxon>Pseudonocardiaceae</taxon>
        <taxon>Saccharothrix</taxon>
    </lineage>
</organism>